<evidence type="ECO:0000313" key="3">
    <source>
        <dbReference type="Proteomes" id="UP000386466"/>
    </source>
</evidence>
<keyword evidence="3" id="KW-1185">Reference proteome</keyword>
<evidence type="ECO:0000256" key="1">
    <source>
        <dbReference type="SAM" id="MobiDB-lite"/>
    </source>
</evidence>
<dbReference type="Proteomes" id="UP000386466">
    <property type="component" value="Unassembled WGS sequence"/>
</dbReference>
<feature type="region of interest" description="Disordered" evidence="1">
    <location>
        <begin position="30"/>
        <end position="71"/>
    </location>
</feature>
<reference evidence="2 3" key="1">
    <citation type="submission" date="2019-01" db="EMBL/GenBank/DDBJ databases">
        <authorList>
            <person name="Alioto T."/>
            <person name="Alioto T."/>
        </authorList>
    </citation>
    <scope>NUCLEOTIDE SEQUENCE [LARGE SCALE GENOMIC DNA]</scope>
</reference>
<accession>A0A485P714</accession>
<feature type="non-terminal residue" evidence="2">
    <location>
        <position position="1"/>
    </location>
</feature>
<dbReference type="EMBL" id="CAAGRJ010028392">
    <property type="protein sequence ID" value="VFV40069.1"/>
    <property type="molecule type" value="Genomic_DNA"/>
</dbReference>
<organism evidence="2 3">
    <name type="scientific">Lynx pardinus</name>
    <name type="common">Iberian lynx</name>
    <name type="synonym">Felis pardina</name>
    <dbReference type="NCBI Taxonomy" id="191816"/>
    <lineage>
        <taxon>Eukaryota</taxon>
        <taxon>Metazoa</taxon>
        <taxon>Chordata</taxon>
        <taxon>Craniata</taxon>
        <taxon>Vertebrata</taxon>
        <taxon>Euteleostomi</taxon>
        <taxon>Mammalia</taxon>
        <taxon>Eutheria</taxon>
        <taxon>Laurasiatheria</taxon>
        <taxon>Carnivora</taxon>
        <taxon>Feliformia</taxon>
        <taxon>Felidae</taxon>
        <taxon>Felinae</taxon>
        <taxon>Lynx</taxon>
    </lineage>
</organism>
<feature type="compositionally biased region" description="Basic and acidic residues" evidence="1">
    <location>
        <begin position="31"/>
        <end position="41"/>
    </location>
</feature>
<proteinExistence type="predicted"/>
<dbReference type="AlphaFoldDB" id="A0A485P714"/>
<evidence type="ECO:0000313" key="2">
    <source>
        <dbReference type="EMBL" id="VFV40069.1"/>
    </source>
</evidence>
<sequence>NCSRPTIHRRPRQQTARGACLCQARYQPLAGERRGENDAEMKQTQNSRARAVFRSPSPAPEQLLKPPIEMD</sequence>
<gene>
    <name evidence="2" type="ORF">LYPA_23C015528</name>
</gene>
<name>A0A485P714_LYNPA</name>
<protein>
    <submittedName>
        <fullName evidence="2">Uncharacterized protein</fullName>
    </submittedName>
</protein>